<gene>
    <name evidence="1" type="primary">CR392001.1</name>
</gene>
<name>A0A1A8S1W9_9TELE</name>
<dbReference type="AlphaFoldDB" id="A0A1A8S1W9"/>
<sequence>MVDPCRFLGTTITQDLKLEPTITSIALQRMNFPRQLKKFNLSVQSMRQFNTAVIESILTSSITAGATIRDKMRLQRGVRSAEKVIGCQLPSIQDLCTSRTLRRAGWITADSSHPTTLSPYNTLQSIWTRTSRRKNHLFHSAVGLMNGNRRPAHSSCFVPVT</sequence>
<protein>
    <submittedName>
        <fullName evidence="1">Uncharacterized protein</fullName>
    </submittedName>
</protein>
<dbReference type="EMBL" id="HAEH01020904">
    <property type="protein sequence ID" value="SBS11514.1"/>
    <property type="molecule type" value="Transcribed_RNA"/>
</dbReference>
<evidence type="ECO:0000313" key="1">
    <source>
        <dbReference type="EMBL" id="SBS11514.1"/>
    </source>
</evidence>
<accession>A0A1A8S1W9</accession>
<proteinExistence type="predicted"/>
<organism evidence="1">
    <name type="scientific">Nothobranchius rachovii</name>
    <name type="common">bluefin notho</name>
    <dbReference type="NCBI Taxonomy" id="451742"/>
    <lineage>
        <taxon>Eukaryota</taxon>
        <taxon>Metazoa</taxon>
        <taxon>Chordata</taxon>
        <taxon>Craniata</taxon>
        <taxon>Vertebrata</taxon>
        <taxon>Euteleostomi</taxon>
        <taxon>Actinopterygii</taxon>
        <taxon>Neopterygii</taxon>
        <taxon>Teleostei</taxon>
        <taxon>Neoteleostei</taxon>
        <taxon>Acanthomorphata</taxon>
        <taxon>Ovalentaria</taxon>
        <taxon>Atherinomorphae</taxon>
        <taxon>Cyprinodontiformes</taxon>
        <taxon>Nothobranchiidae</taxon>
        <taxon>Nothobranchius</taxon>
    </lineage>
</organism>
<reference evidence="1" key="1">
    <citation type="submission" date="2016-05" db="EMBL/GenBank/DDBJ databases">
        <authorList>
            <person name="Lavstsen T."/>
            <person name="Jespersen J.S."/>
        </authorList>
    </citation>
    <scope>NUCLEOTIDE SEQUENCE</scope>
    <source>
        <tissue evidence="1">Brain</tissue>
    </source>
</reference>
<reference evidence="1" key="2">
    <citation type="submission" date="2016-06" db="EMBL/GenBank/DDBJ databases">
        <title>The genome of a short-lived fish provides insights into sex chromosome evolution and the genetic control of aging.</title>
        <authorList>
            <person name="Reichwald K."/>
            <person name="Felder M."/>
            <person name="Petzold A."/>
            <person name="Koch P."/>
            <person name="Groth M."/>
            <person name="Platzer M."/>
        </authorList>
    </citation>
    <scope>NUCLEOTIDE SEQUENCE</scope>
    <source>
        <tissue evidence="1">Brain</tissue>
    </source>
</reference>